<proteinExistence type="predicted"/>
<dbReference type="Proteomes" id="UP001156940">
    <property type="component" value="Unassembled WGS sequence"/>
</dbReference>
<dbReference type="EMBL" id="JARXRM010000024">
    <property type="protein sequence ID" value="MDH5822454.1"/>
    <property type="molecule type" value="Genomic_DNA"/>
</dbReference>
<organism evidence="1 2">
    <name type="scientific">Luteimonas endophytica</name>
    <dbReference type="NCBI Taxonomy" id="3042023"/>
    <lineage>
        <taxon>Bacteria</taxon>
        <taxon>Pseudomonadati</taxon>
        <taxon>Pseudomonadota</taxon>
        <taxon>Gammaproteobacteria</taxon>
        <taxon>Lysobacterales</taxon>
        <taxon>Lysobacteraceae</taxon>
        <taxon>Luteimonas</taxon>
    </lineage>
</organism>
<keyword evidence="2" id="KW-1185">Reference proteome</keyword>
<protein>
    <recommendedName>
        <fullName evidence="3">L,D-transpeptidase</fullName>
    </recommendedName>
</protein>
<gene>
    <name evidence="1" type="ORF">QFW77_05550</name>
</gene>
<sequence length="242" mass="25524">MVALIGVPASLAVAVSPQAGRDGTGAPHSAGAAGHVGGERAALQPRLARFQQQPVSPEVRHIAHWALDSGDNGGLPYLIIDKAGARVFVFDASGRLQGAGPALLGMGVGDVAVEGLGALRLAAIRPQDRITPAGRFVASLDRDLKGQEIMWIDYDDALALHRVAKGQPSERRAERLQSPTVADNRISYGCINVPVRFYEEVVSPAFQSTGGVVYILPEVGQARDLFGSYDVRVAAEAGEMPR</sequence>
<accession>A0ABT6J6S1</accession>
<evidence type="ECO:0008006" key="3">
    <source>
        <dbReference type="Google" id="ProtNLM"/>
    </source>
</evidence>
<dbReference type="RefSeq" id="WP_280573372.1">
    <property type="nucleotide sequence ID" value="NZ_JARXRM010000024.1"/>
</dbReference>
<evidence type="ECO:0000313" key="1">
    <source>
        <dbReference type="EMBL" id="MDH5822454.1"/>
    </source>
</evidence>
<reference evidence="1 2" key="1">
    <citation type="submission" date="2023-04" db="EMBL/GenBank/DDBJ databases">
        <title>Luteimonas endophyticus RD2P54.</title>
        <authorList>
            <person name="Sun J.-Q."/>
        </authorList>
    </citation>
    <scope>NUCLEOTIDE SEQUENCE [LARGE SCALE GENOMIC DNA]</scope>
    <source>
        <strain evidence="1 2">RD2P54</strain>
    </source>
</reference>
<comment type="caution">
    <text evidence="1">The sequence shown here is derived from an EMBL/GenBank/DDBJ whole genome shotgun (WGS) entry which is preliminary data.</text>
</comment>
<name>A0ABT6J6S1_9GAMM</name>
<evidence type="ECO:0000313" key="2">
    <source>
        <dbReference type="Proteomes" id="UP001156940"/>
    </source>
</evidence>